<organism evidence="1 2">
    <name type="scientific">Toxoplasma gondii GAB2-2007-GAL-DOM2</name>
    <dbReference type="NCBI Taxonomy" id="1130820"/>
    <lineage>
        <taxon>Eukaryota</taxon>
        <taxon>Sar</taxon>
        <taxon>Alveolata</taxon>
        <taxon>Apicomplexa</taxon>
        <taxon>Conoidasida</taxon>
        <taxon>Coccidia</taxon>
        <taxon>Eucoccidiorida</taxon>
        <taxon>Eimeriorina</taxon>
        <taxon>Sarcocystidae</taxon>
        <taxon>Toxoplasma</taxon>
    </lineage>
</organism>
<evidence type="ECO:0000313" key="2">
    <source>
        <dbReference type="Proteomes" id="UP000028837"/>
    </source>
</evidence>
<sequence length="115" mass="13096">GLGTAPFVVDRSDEGGELVLHQEQPGRAVSQENLEIRRTDDRCTNRHMRREAPGCELKRSCRKQALLDHGRKLSEHRRNQYDPDLSPITGNHAECDTTSHCIRVCCRHAACKYTE</sequence>
<proteinExistence type="predicted"/>
<dbReference type="AlphaFoldDB" id="A0A086JE62"/>
<dbReference type="VEuPathDB" id="ToxoDB:TGDOM2_401390"/>
<name>A0A086JE62_TOXGO</name>
<evidence type="ECO:0000313" key="1">
    <source>
        <dbReference type="EMBL" id="KFG30430.1"/>
    </source>
</evidence>
<reference evidence="1 2" key="1">
    <citation type="submission" date="2014-02" db="EMBL/GenBank/DDBJ databases">
        <authorList>
            <person name="Sibley D."/>
            <person name="Venepally P."/>
            <person name="Karamycheva S."/>
            <person name="Hadjithomas M."/>
            <person name="Khan A."/>
            <person name="Brunk B."/>
            <person name="Roos D."/>
            <person name="Caler E."/>
            <person name="Lorenzi H."/>
        </authorList>
    </citation>
    <scope>NUCLEOTIDE SEQUENCE [LARGE SCALE GENOMIC DNA]</scope>
    <source>
        <strain evidence="1 2">GAB2-2007-GAL-DOM2</strain>
    </source>
</reference>
<gene>
    <name evidence="1" type="ORF">TGDOM2_401390</name>
</gene>
<dbReference type="Proteomes" id="UP000028837">
    <property type="component" value="Unassembled WGS sequence"/>
</dbReference>
<comment type="caution">
    <text evidence="1">The sequence shown here is derived from an EMBL/GenBank/DDBJ whole genome shotgun (WGS) entry which is preliminary data.</text>
</comment>
<protein>
    <submittedName>
        <fullName evidence="1">Uncharacterized protein</fullName>
    </submittedName>
</protein>
<feature type="non-terminal residue" evidence="1">
    <location>
        <position position="1"/>
    </location>
</feature>
<accession>A0A086JE62</accession>
<dbReference type="EMBL" id="AHZU02001628">
    <property type="protein sequence ID" value="KFG30430.1"/>
    <property type="molecule type" value="Genomic_DNA"/>
</dbReference>